<dbReference type="SUPFAM" id="SSF51735">
    <property type="entry name" value="NAD(P)-binding Rossmann-fold domains"/>
    <property type="match status" value="1"/>
</dbReference>
<dbReference type="PRINTS" id="PR00081">
    <property type="entry name" value="GDHRDH"/>
</dbReference>
<dbReference type="GO" id="GO:0016491">
    <property type="term" value="F:oxidoreductase activity"/>
    <property type="evidence" value="ECO:0007669"/>
    <property type="project" value="UniProtKB-KW"/>
</dbReference>
<dbReference type="PROSITE" id="PS00061">
    <property type="entry name" value="ADH_SHORT"/>
    <property type="match status" value="1"/>
</dbReference>
<evidence type="ECO:0000313" key="4">
    <source>
        <dbReference type="EMBL" id="GAP15836.1"/>
    </source>
</evidence>
<dbReference type="OrthoDB" id="9808814at2"/>
<organism evidence="4">
    <name type="scientific">Longilinea arvoryzae</name>
    <dbReference type="NCBI Taxonomy" id="360412"/>
    <lineage>
        <taxon>Bacteria</taxon>
        <taxon>Bacillati</taxon>
        <taxon>Chloroflexota</taxon>
        <taxon>Anaerolineae</taxon>
        <taxon>Anaerolineales</taxon>
        <taxon>Anaerolineaceae</taxon>
        <taxon>Longilinea</taxon>
    </lineage>
</organism>
<dbReference type="EMBL" id="DF967972">
    <property type="protein sequence ID" value="GAP15836.1"/>
    <property type="molecule type" value="Genomic_DNA"/>
</dbReference>
<gene>
    <name evidence="4" type="ORF">LARV_03629</name>
</gene>
<evidence type="ECO:0000256" key="1">
    <source>
        <dbReference type="ARBA" id="ARBA00006484"/>
    </source>
</evidence>
<evidence type="ECO:0000313" key="5">
    <source>
        <dbReference type="Proteomes" id="UP000055060"/>
    </source>
</evidence>
<comment type="similarity">
    <text evidence="1 3">Belongs to the short-chain dehydrogenases/reductases (SDR) family.</text>
</comment>
<dbReference type="CDD" id="cd05233">
    <property type="entry name" value="SDR_c"/>
    <property type="match status" value="1"/>
</dbReference>
<dbReference type="PANTHER" id="PTHR44196:SF2">
    <property type="entry name" value="SHORT-CHAIN DEHYDROGENASE-RELATED"/>
    <property type="match status" value="1"/>
</dbReference>
<sequence length="257" mass="27766">MADRYALITGASSGIGAEFARQLAAQGVHLALVARNEERLNALRAEIRATFPVAVEVLPADLSEESGMAGVVTFIQALPGLDYLINNAGFGTTDLFAESDIDRQLRMVAVHVNATLRLCRAALPRMIERGSGAIINVASVSAFGPTPHSPTYSASKAALVNFSRGLQSELRGTGVRVQALCPGFTRTHFHDGEEFKGFRQERLPDFMWLRADGVVRDSLRALRLGGPVVVVPGWFYRLAVTFIQTPVGRFLLEAVSG</sequence>
<proteinExistence type="inferred from homology"/>
<dbReference type="InterPro" id="IPR002347">
    <property type="entry name" value="SDR_fam"/>
</dbReference>
<reference evidence="4" key="1">
    <citation type="submission" date="2015-07" db="EMBL/GenBank/DDBJ databases">
        <title>Draft Genome Sequences of Anaerolinea thermolimosa IMO-1, Bellilinea caldifistulae GOMI-1, Leptolinea tardivitalis YMTK-2, Levilinea saccharolytica KIBI-1,Longilinea arvoryzae KOME-1, Previously Described as Members of the Anaerolineaceae (Chloroflexi).</title>
        <authorList>
            <person name="Sekiguchi Y."/>
            <person name="Ohashi A."/>
            <person name="Matsuura N."/>
            <person name="Tourlousse M.D."/>
        </authorList>
    </citation>
    <scope>NUCLEOTIDE SEQUENCE [LARGE SCALE GENOMIC DNA]</scope>
    <source>
        <strain evidence="4">KOME-1</strain>
    </source>
</reference>
<name>A0A0S7BD65_9CHLR</name>
<evidence type="ECO:0000256" key="2">
    <source>
        <dbReference type="ARBA" id="ARBA00023002"/>
    </source>
</evidence>
<evidence type="ECO:0000256" key="3">
    <source>
        <dbReference type="RuleBase" id="RU000363"/>
    </source>
</evidence>
<dbReference type="InterPro" id="IPR020904">
    <property type="entry name" value="Sc_DH/Rdtase_CS"/>
</dbReference>
<dbReference type="Proteomes" id="UP000055060">
    <property type="component" value="Unassembled WGS sequence"/>
</dbReference>
<keyword evidence="5" id="KW-1185">Reference proteome</keyword>
<dbReference type="Gene3D" id="3.40.50.720">
    <property type="entry name" value="NAD(P)-binding Rossmann-like Domain"/>
    <property type="match status" value="1"/>
</dbReference>
<dbReference type="PIRSF" id="PIRSF000126">
    <property type="entry name" value="11-beta-HSD1"/>
    <property type="match status" value="1"/>
</dbReference>
<dbReference type="PRINTS" id="PR00080">
    <property type="entry name" value="SDRFAMILY"/>
</dbReference>
<dbReference type="AlphaFoldDB" id="A0A0S7BD65"/>
<dbReference type="STRING" id="360412.LARV_03629"/>
<dbReference type="InterPro" id="IPR036291">
    <property type="entry name" value="NAD(P)-bd_dom_sf"/>
</dbReference>
<dbReference type="RefSeq" id="WP_075074982.1">
    <property type="nucleotide sequence ID" value="NZ_DF967972.1"/>
</dbReference>
<dbReference type="Pfam" id="PF00106">
    <property type="entry name" value="adh_short"/>
    <property type="match status" value="1"/>
</dbReference>
<protein>
    <submittedName>
        <fullName evidence="4">Short-chain dehydrogenase of various substrate specificities</fullName>
    </submittedName>
</protein>
<keyword evidence="2" id="KW-0560">Oxidoreductase</keyword>
<dbReference type="PANTHER" id="PTHR44196">
    <property type="entry name" value="DEHYDROGENASE/REDUCTASE SDR FAMILY MEMBER 7B"/>
    <property type="match status" value="1"/>
</dbReference>
<accession>A0A0S7BD65</accession>
<dbReference type="GO" id="GO:0016020">
    <property type="term" value="C:membrane"/>
    <property type="evidence" value="ECO:0007669"/>
    <property type="project" value="TreeGrafter"/>
</dbReference>